<keyword evidence="2" id="KW-0479">Metal-binding</keyword>
<dbReference type="Gene3D" id="3.40.140.10">
    <property type="entry name" value="Cytidine Deaminase, domain 2"/>
    <property type="match status" value="1"/>
</dbReference>
<dbReference type="CDD" id="cd08069">
    <property type="entry name" value="MPN_RPN11_CSN5"/>
    <property type="match status" value="1"/>
</dbReference>
<keyword evidence="1" id="KW-0645">Protease</keyword>
<keyword evidence="3" id="KW-0378">Hydrolase</keyword>
<comment type="caution">
    <text evidence="8">The sequence shown here is derived from an EMBL/GenBank/DDBJ whole genome shotgun (WGS) entry which is preliminary data.</text>
</comment>
<feature type="domain" description="MPN" evidence="7">
    <location>
        <begin position="32"/>
        <end position="167"/>
    </location>
</feature>
<evidence type="ECO:0000256" key="1">
    <source>
        <dbReference type="ARBA" id="ARBA00022670"/>
    </source>
</evidence>
<organism evidence="8 9">
    <name type="scientific">Prototheca wickerhamii</name>
    <dbReference type="NCBI Taxonomy" id="3111"/>
    <lineage>
        <taxon>Eukaryota</taxon>
        <taxon>Viridiplantae</taxon>
        <taxon>Chlorophyta</taxon>
        <taxon>core chlorophytes</taxon>
        <taxon>Trebouxiophyceae</taxon>
        <taxon>Chlorellales</taxon>
        <taxon>Chlorellaceae</taxon>
        <taxon>Prototheca</taxon>
    </lineage>
</organism>
<evidence type="ECO:0000313" key="8">
    <source>
        <dbReference type="EMBL" id="KAK2076697.1"/>
    </source>
</evidence>
<dbReference type="PANTHER" id="PTHR10410">
    <property type="entry name" value="EUKARYOTIC TRANSLATION INITIATION FACTOR 3 -RELATED"/>
    <property type="match status" value="1"/>
</dbReference>
<accession>A0AAD9MHE5</accession>
<keyword evidence="9" id="KW-1185">Reference proteome</keyword>
<dbReference type="EMBL" id="JASFZW010000009">
    <property type="protein sequence ID" value="KAK2076697.1"/>
    <property type="molecule type" value="Genomic_DNA"/>
</dbReference>
<dbReference type="GO" id="GO:0000502">
    <property type="term" value="C:proteasome complex"/>
    <property type="evidence" value="ECO:0007669"/>
    <property type="project" value="UniProtKB-KW"/>
</dbReference>
<evidence type="ECO:0000256" key="3">
    <source>
        <dbReference type="ARBA" id="ARBA00022801"/>
    </source>
</evidence>
<name>A0AAD9MHE5_PROWI</name>
<reference evidence="8" key="1">
    <citation type="submission" date="2021-01" db="EMBL/GenBank/DDBJ databases">
        <authorList>
            <person name="Eckstrom K.M.E."/>
        </authorList>
    </citation>
    <scope>NUCLEOTIDE SEQUENCE</scope>
    <source>
        <strain evidence="8">UVCC 0001</strain>
    </source>
</reference>
<evidence type="ECO:0000256" key="4">
    <source>
        <dbReference type="ARBA" id="ARBA00022833"/>
    </source>
</evidence>
<keyword evidence="6" id="KW-0482">Metalloprotease</keyword>
<evidence type="ECO:0000313" key="9">
    <source>
        <dbReference type="Proteomes" id="UP001255856"/>
    </source>
</evidence>
<dbReference type="InterPro" id="IPR056263">
    <property type="entry name" value="RPN11_C"/>
</dbReference>
<dbReference type="InterPro" id="IPR000555">
    <property type="entry name" value="JAMM/MPN+_dom"/>
</dbReference>
<dbReference type="Pfam" id="PF01398">
    <property type="entry name" value="JAB"/>
    <property type="match status" value="1"/>
</dbReference>
<dbReference type="GO" id="GO:0046872">
    <property type="term" value="F:metal ion binding"/>
    <property type="evidence" value="ECO:0007669"/>
    <property type="project" value="UniProtKB-KW"/>
</dbReference>
<proteinExistence type="predicted"/>
<dbReference type="AlphaFoldDB" id="A0AAD9MHE5"/>
<dbReference type="InterPro" id="IPR037518">
    <property type="entry name" value="MPN"/>
</dbReference>
<dbReference type="GO" id="GO:0008237">
    <property type="term" value="F:metallopeptidase activity"/>
    <property type="evidence" value="ECO:0007669"/>
    <property type="project" value="UniProtKB-KW"/>
</dbReference>
<keyword evidence="4" id="KW-0862">Zinc</keyword>
<dbReference type="SUPFAM" id="SSF102712">
    <property type="entry name" value="JAB1/MPN domain"/>
    <property type="match status" value="1"/>
</dbReference>
<protein>
    <submittedName>
        <fullName evidence="8">Multicatalytic endopeptidase</fullName>
    </submittedName>
</protein>
<gene>
    <name evidence="8" type="primary">RPN11</name>
    <name evidence="8" type="ORF">QBZ16_005457</name>
</gene>
<dbReference type="SMART" id="SM00232">
    <property type="entry name" value="JAB_MPN"/>
    <property type="match status" value="1"/>
</dbReference>
<sequence>MDRLQRMLGQAGLMGAGGMPSDAPQQDTSEQIYISSLALLKMLKHGRAGVPLEVMGLMLGEFVDEYTVKVVDVFAMPQSGTGVSVEAVDPVFQTKMLDMLKQVGRPEMVVGWYHSHPGFGCWLSGVDVNTQQSFEALNQRAVAVVIDPIQSVKGKVVIDAFRCISPQTMMLGQEPRQTTSNVGHLNKPSIQVQSVTRALIHGLNRHYYSIAINYRKTLLEENMLLNLQKRTWTKGLMLTEFDQQQLNNTKLMTDTKDLADKYERAIAEEDTISLDKRVVAKAGKLDAKKRLENNARTLLSDNIVQCMSSMVDTIVF</sequence>
<dbReference type="FunFam" id="3.40.140.10:FF:000001">
    <property type="entry name" value="26S proteasome non-ATPase regulatory subunit"/>
    <property type="match status" value="1"/>
</dbReference>
<evidence type="ECO:0000256" key="6">
    <source>
        <dbReference type="ARBA" id="ARBA00023049"/>
    </source>
</evidence>
<evidence type="ECO:0000256" key="5">
    <source>
        <dbReference type="ARBA" id="ARBA00022942"/>
    </source>
</evidence>
<dbReference type="Proteomes" id="UP001255856">
    <property type="component" value="Unassembled WGS sequence"/>
</dbReference>
<dbReference type="PROSITE" id="PS50249">
    <property type="entry name" value="MPN"/>
    <property type="match status" value="1"/>
</dbReference>
<keyword evidence="5" id="KW-0647">Proteasome</keyword>
<evidence type="ECO:0000256" key="2">
    <source>
        <dbReference type="ARBA" id="ARBA00022723"/>
    </source>
</evidence>
<evidence type="ECO:0000259" key="7">
    <source>
        <dbReference type="PROSITE" id="PS50249"/>
    </source>
</evidence>
<dbReference type="GO" id="GO:0006508">
    <property type="term" value="P:proteolysis"/>
    <property type="evidence" value="ECO:0007669"/>
    <property type="project" value="UniProtKB-KW"/>
</dbReference>
<dbReference type="InterPro" id="IPR050242">
    <property type="entry name" value="JAMM_MPN+_peptidase_M67A"/>
</dbReference>
<dbReference type="Pfam" id="PF23594">
    <property type="entry name" value="RPN11_C"/>
    <property type="match status" value="1"/>
</dbReference>